<dbReference type="PANTHER" id="PTHR19375">
    <property type="entry name" value="HEAT SHOCK PROTEIN 70KDA"/>
    <property type="match status" value="1"/>
</dbReference>
<dbReference type="InterPro" id="IPR043129">
    <property type="entry name" value="ATPase_NBD"/>
</dbReference>
<protein>
    <recommendedName>
        <fullName evidence="3">Chaperone protein DnaK</fullName>
    </recommendedName>
    <alternativeName>
        <fullName evidence="4">Chaperone protein dnaK</fullName>
    </alternativeName>
    <alternativeName>
        <fullName evidence="12">HSP70</fullName>
    </alternativeName>
    <alternativeName>
        <fullName evidence="11">Heat shock 70 kDa protein</fullName>
    </alternativeName>
    <alternativeName>
        <fullName evidence="10">Heat shock protein 70</fullName>
    </alternativeName>
</protein>
<gene>
    <name evidence="14" type="ORF">CAAU_2044</name>
</gene>
<keyword evidence="9" id="KW-0143">Chaperone</keyword>
<dbReference type="PROSITE" id="PS00329">
    <property type="entry name" value="HSP70_2"/>
    <property type="match status" value="1"/>
</dbReference>
<dbReference type="SUPFAM" id="SSF100920">
    <property type="entry name" value="Heat shock protein 70kD (HSP70), peptide-binding domain"/>
    <property type="match status" value="1"/>
</dbReference>
<dbReference type="Gene3D" id="3.90.640.10">
    <property type="entry name" value="Actin, Chain A, domain 4"/>
    <property type="match status" value="1"/>
</dbReference>
<evidence type="ECO:0000256" key="4">
    <source>
        <dbReference type="ARBA" id="ARBA00017249"/>
    </source>
</evidence>
<comment type="similarity">
    <text evidence="2 13">Belongs to the heat shock protein 70 family.</text>
</comment>
<evidence type="ECO:0000256" key="10">
    <source>
        <dbReference type="ARBA" id="ARBA00030019"/>
    </source>
</evidence>
<organism evidence="14 15">
    <name type="scientific">Caloramator australicus RC3</name>
    <dbReference type="NCBI Taxonomy" id="857293"/>
    <lineage>
        <taxon>Bacteria</taxon>
        <taxon>Bacillati</taxon>
        <taxon>Bacillota</taxon>
        <taxon>Clostridia</taxon>
        <taxon>Eubacteriales</taxon>
        <taxon>Clostridiaceae</taxon>
        <taxon>Caloramator</taxon>
    </lineage>
</organism>
<dbReference type="Proteomes" id="UP000007652">
    <property type="component" value="Unassembled WGS sequence"/>
</dbReference>
<dbReference type="eggNOG" id="COG0443">
    <property type="taxonomic scope" value="Bacteria"/>
</dbReference>
<evidence type="ECO:0000256" key="7">
    <source>
        <dbReference type="ARBA" id="ARBA00022840"/>
    </source>
</evidence>
<dbReference type="Gene3D" id="3.30.420.40">
    <property type="match status" value="2"/>
</dbReference>
<dbReference type="OrthoDB" id="499700at2"/>
<comment type="function">
    <text evidence="1">Acts as a chaperone.</text>
</comment>
<dbReference type="RefSeq" id="WP_008909385.1">
    <property type="nucleotide sequence ID" value="NZ_CAKP01000106.1"/>
</dbReference>
<dbReference type="GO" id="GO:0005524">
    <property type="term" value="F:ATP binding"/>
    <property type="evidence" value="ECO:0007669"/>
    <property type="project" value="UniProtKB-KW"/>
</dbReference>
<dbReference type="PRINTS" id="PR00301">
    <property type="entry name" value="HEATSHOCK70"/>
</dbReference>
<evidence type="ECO:0000256" key="1">
    <source>
        <dbReference type="ARBA" id="ARBA00002290"/>
    </source>
</evidence>
<proteinExistence type="inferred from homology"/>
<evidence type="ECO:0000256" key="5">
    <source>
        <dbReference type="ARBA" id="ARBA00022553"/>
    </source>
</evidence>
<evidence type="ECO:0000256" key="12">
    <source>
        <dbReference type="ARBA" id="ARBA00033103"/>
    </source>
</evidence>
<accession>I7LK12</accession>
<keyword evidence="7 13" id="KW-0067">ATP-binding</keyword>
<evidence type="ECO:0000313" key="15">
    <source>
        <dbReference type="Proteomes" id="UP000007652"/>
    </source>
</evidence>
<dbReference type="InterPro" id="IPR029047">
    <property type="entry name" value="HSP70_peptide-bd_sf"/>
</dbReference>
<dbReference type="SUPFAM" id="SSF53067">
    <property type="entry name" value="Actin-like ATPase domain"/>
    <property type="match status" value="2"/>
</dbReference>
<dbReference type="GO" id="GO:0140662">
    <property type="term" value="F:ATP-dependent protein folding chaperone"/>
    <property type="evidence" value="ECO:0007669"/>
    <property type="project" value="InterPro"/>
</dbReference>
<sequence length="574" mass="65354">MSNFYLAIDLGTTNTVVAVGGKNNSGEFKTEIITISQLNVMRMIEDKNYLPSVLFVDQDGSRLVGQIAKDMKLFQSGRTISNSKRFMGTSYKWEIDGQIIRPKDVAYEILKLCRNAAQKYLLRDVKEVVITVPASFNNDQIRDTIEAAVMAGFDRNKIEIIPEPTAALIDFINRESTKDNDFKVIDFSTNKRILVFDIGGGTCDISVVDVMQNGRNLKFKEIAVGRYEELGGIDFDLWAADYLLMKFLKENDILPETLTEEEVRDLTNKLVVFAEEAKERISSDVANKIMMGIEGNFDNISYSKGIIEFYKNKSYEFKITKKEYDEATRSLYYKSINKPRTNKEERQFKNIEDPIIETLREYNIPINSIDYVYMTGGMSRYIEVQNRVKEILGKPIVISPYPMESVARGAAVYHYYNVESTKLNSLPNSYISDVKMVETHTSYDIINVLAEAVMIDVSNGLPEVIIPAEHPVPFEGALRGKLKTTSPSGIKINIYGGKSPYDSRMRIQKSYKTKFRYPVQTGTPIDIEYKIDKNKILSLSIIIRDSLNQRIDLSIESDIEFEERGLGNGYNKTI</sequence>
<keyword evidence="8" id="KW-0346">Stress response</keyword>
<comment type="caution">
    <text evidence="14">The sequence shown here is derived from an EMBL/GenBank/DDBJ whole genome shotgun (WGS) entry which is preliminary data.</text>
</comment>
<dbReference type="InterPro" id="IPR013126">
    <property type="entry name" value="Hsp_70_fam"/>
</dbReference>
<dbReference type="AlphaFoldDB" id="I7LK12"/>
<keyword evidence="15" id="KW-1185">Reference proteome</keyword>
<evidence type="ECO:0000256" key="9">
    <source>
        <dbReference type="ARBA" id="ARBA00023186"/>
    </source>
</evidence>
<dbReference type="Pfam" id="PF00012">
    <property type="entry name" value="HSP70"/>
    <property type="match status" value="2"/>
</dbReference>
<dbReference type="STRING" id="857293.CAAU_2044"/>
<evidence type="ECO:0000256" key="3">
    <source>
        <dbReference type="ARBA" id="ARBA00014415"/>
    </source>
</evidence>
<evidence type="ECO:0000256" key="8">
    <source>
        <dbReference type="ARBA" id="ARBA00023016"/>
    </source>
</evidence>
<keyword evidence="5" id="KW-0597">Phosphoprotein</keyword>
<reference evidence="14 15" key="1">
    <citation type="journal article" date="2011" name="J. Bacteriol.">
        <title>Draft genome sequence of Caloramator australicus strain RC3T, a thermoanaerobe from the Great Artesian Basin of Australia.</title>
        <authorList>
            <person name="Ogg C.D."/>
            <person name="Patel B.K.C."/>
        </authorList>
    </citation>
    <scope>NUCLEOTIDE SEQUENCE [LARGE SCALE GENOMIC DNA]</scope>
    <source>
        <strain evidence="14 15">RC3</strain>
    </source>
</reference>
<evidence type="ECO:0000256" key="13">
    <source>
        <dbReference type="RuleBase" id="RU003322"/>
    </source>
</evidence>
<evidence type="ECO:0000256" key="6">
    <source>
        <dbReference type="ARBA" id="ARBA00022741"/>
    </source>
</evidence>
<keyword evidence="6 13" id="KW-0547">Nucleotide-binding</keyword>
<dbReference type="EMBL" id="CAKP01000106">
    <property type="protein sequence ID" value="CCJ34128.1"/>
    <property type="molecule type" value="Genomic_DNA"/>
</dbReference>
<evidence type="ECO:0000313" key="14">
    <source>
        <dbReference type="EMBL" id="CCJ34128.1"/>
    </source>
</evidence>
<evidence type="ECO:0000256" key="2">
    <source>
        <dbReference type="ARBA" id="ARBA00007381"/>
    </source>
</evidence>
<dbReference type="InterPro" id="IPR018181">
    <property type="entry name" value="Heat_shock_70_CS"/>
</dbReference>
<dbReference type="Gene3D" id="2.60.34.10">
    <property type="entry name" value="Substrate Binding Domain Of DNAk, Chain A, domain 1"/>
    <property type="match status" value="1"/>
</dbReference>
<dbReference type="FunFam" id="3.30.420.40:FF:000028">
    <property type="entry name" value="heat shock 70 kDa protein-like"/>
    <property type="match status" value="1"/>
</dbReference>
<evidence type="ECO:0000256" key="11">
    <source>
        <dbReference type="ARBA" id="ARBA00030945"/>
    </source>
</evidence>
<name>I7LK12_9CLOT</name>